<comment type="caution">
    <text evidence="1">The sequence shown here is derived from an EMBL/GenBank/DDBJ whole genome shotgun (WGS) entry which is preliminary data.</text>
</comment>
<dbReference type="EMBL" id="PGGS01000335">
    <property type="protein sequence ID" value="PNH05091.1"/>
    <property type="molecule type" value="Genomic_DNA"/>
</dbReference>
<evidence type="ECO:0000313" key="1">
    <source>
        <dbReference type="EMBL" id="PNH05091.1"/>
    </source>
</evidence>
<evidence type="ECO:0000313" key="2">
    <source>
        <dbReference type="Proteomes" id="UP000236333"/>
    </source>
</evidence>
<gene>
    <name evidence="1" type="ORF">TSOC_008680</name>
</gene>
<keyword evidence="2" id="KW-1185">Reference proteome</keyword>
<accession>A0A2J7ZXV0</accession>
<sequence length="72" mass="8091">MWQHLTHLAHATPKPHEDMVQVPRPLHVNTDLNNHPFLGLGQEERGAQNSGRKKRCVSAWRTATCPTSCLLA</sequence>
<dbReference type="AlphaFoldDB" id="A0A2J7ZXV0"/>
<proteinExistence type="predicted"/>
<organism evidence="1 2">
    <name type="scientific">Tetrabaena socialis</name>
    <dbReference type="NCBI Taxonomy" id="47790"/>
    <lineage>
        <taxon>Eukaryota</taxon>
        <taxon>Viridiplantae</taxon>
        <taxon>Chlorophyta</taxon>
        <taxon>core chlorophytes</taxon>
        <taxon>Chlorophyceae</taxon>
        <taxon>CS clade</taxon>
        <taxon>Chlamydomonadales</taxon>
        <taxon>Tetrabaenaceae</taxon>
        <taxon>Tetrabaena</taxon>
    </lineage>
</organism>
<reference evidence="1 2" key="1">
    <citation type="journal article" date="2017" name="Mol. Biol. Evol.">
        <title>The 4-celled Tetrabaena socialis nuclear genome reveals the essential components for genetic control of cell number at the origin of multicellularity in the volvocine lineage.</title>
        <authorList>
            <person name="Featherston J."/>
            <person name="Arakaki Y."/>
            <person name="Hanschen E.R."/>
            <person name="Ferris P.J."/>
            <person name="Michod R.E."/>
            <person name="Olson B.J.S.C."/>
            <person name="Nozaki H."/>
            <person name="Durand P.M."/>
        </authorList>
    </citation>
    <scope>NUCLEOTIDE SEQUENCE [LARGE SCALE GENOMIC DNA]</scope>
    <source>
        <strain evidence="1 2">NIES-571</strain>
    </source>
</reference>
<dbReference type="Proteomes" id="UP000236333">
    <property type="component" value="Unassembled WGS sequence"/>
</dbReference>
<name>A0A2J7ZXV0_9CHLO</name>
<protein>
    <submittedName>
        <fullName evidence="1">Uncharacterized protein</fullName>
    </submittedName>
</protein>